<evidence type="ECO:0000256" key="2">
    <source>
        <dbReference type="ARBA" id="ARBA00000751"/>
    </source>
</evidence>
<evidence type="ECO:0000259" key="3">
    <source>
        <dbReference type="Pfam" id="PF08719"/>
    </source>
</evidence>
<sequence length="172" mass="19419">MIVANGMLLFHHRSEIYSNWYMRPVTIKGITFCCLEQFLMFAKARLFGDEVRAAEIMATSDPAQHKALGRLVAGYVDAVWAARRGAILRSGLYAKFTQHTDLKADLLATDGLELVEASGKDLVYGVGFWQSNPKIYDKRNWRGLSLLGLGLMSVRDQIRREVNEGLPHRLYA</sequence>
<dbReference type="InterPro" id="IPR037238">
    <property type="entry name" value="YbiA-like_sf"/>
</dbReference>
<comment type="catalytic activity">
    <reaction evidence="2">
        <text>2,5-diamino-6-hydroxy-4-(5-phosphoribosylamino)-pyrimidine + H2O = 2,5,6-triamino-4-hydroxypyrimidine + D-ribose 5-phosphate</text>
        <dbReference type="Rhea" id="RHEA:23436"/>
        <dbReference type="ChEBI" id="CHEBI:15377"/>
        <dbReference type="ChEBI" id="CHEBI:58614"/>
        <dbReference type="ChEBI" id="CHEBI:78346"/>
        <dbReference type="ChEBI" id="CHEBI:137796"/>
    </reaction>
</comment>
<dbReference type="InterPro" id="IPR012816">
    <property type="entry name" value="NADAR"/>
</dbReference>
<proteinExistence type="predicted"/>
<evidence type="ECO:0000313" key="4">
    <source>
        <dbReference type="EMBL" id="MBM5458628.1"/>
    </source>
</evidence>
<dbReference type="RefSeq" id="WP_203584568.1">
    <property type="nucleotide sequence ID" value="NZ_JACOPV010000008.1"/>
</dbReference>
<dbReference type="CDD" id="cd15457">
    <property type="entry name" value="NADAR"/>
    <property type="match status" value="1"/>
</dbReference>
<dbReference type="NCBIfam" id="TIGR02464">
    <property type="entry name" value="ribofla_fusion"/>
    <property type="match status" value="1"/>
</dbReference>
<evidence type="ECO:0000256" key="1">
    <source>
        <dbReference type="ARBA" id="ARBA00000022"/>
    </source>
</evidence>
<accession>A0ABS2BYD5</accession>
<organism evidence="4 5">
    <name type="scientific">Pseudomonas arcuscaelestis</name>
    <dbReference type="NCBI Taxonomy" id="2710591"/>
    <lineage>
        <taxon>Bacteria</taxon>
        <taxon>Pseudomonadati</taxon>
        <taxon>Pseudomonadota</taxon>
        <taxon>Gammaproteobacteria</taxon>
        <taxon>Pseudomonadales</taxon>
        <taxon>Pseudomonadaceae</taxon>
        <taxon>Pseudomonas</taxon>
    </lineage>
</organism>
<dbReference type="Pfam" id="PF08719">
    <property type="entry name" value="NADAR"/>
    <property type="match status" value="1"/>
</dbReference>
<dbReference type="EMBL" id="JACOPV010000008">
    <property type="protein sequence ID" value="MBM5458628.1"/>
    <property type="molecule type" value="Genomic_DNA"/>
</dbReference>
<comment type="catalytic activity">
    <reaction evidence="1">
        <text>5-amino-6-(5-phospho-D-ribosylamino)uracil + H2O = 5,6-diaminouracil + D-ribose 5-phosphate</text>
        <dbReference type="Rhea" id="RHEA:55020"/>
        <dbReference type="ChEBI" id="CHEBI:15377"/>
        <dbReference type="ChEBI" id="CHEBI:46252"/>
        <dbReference type="ChEBI" id="CHEBI:58453"/>
        <dbReference type="ChEBI" id="CHEBI:78346"/>
    </reaction>
</comment>
<dbReference type="Gene3D" id="1.10.357.40">
    <property type="entry name" value="YbiA-like"/>
    <property type="match status" value="1"/>
</dbReference>
<feature type="domain" description="NADAR" evidence="3">
    <location>
        <begin position="13"/>
        <end position="159"/>
    </location>
</feature>
<gene>
    <name evidence="4" type="ORF">H8F21_13745</name>
</gene>
<keyword evidence="5" id="KW-1185">Reference proteome</keyword>
<protein>
    <submittedName>
        <fullName evidence="4">NADAR family protein</fullName>
    </submittedName>
</protein>
<comment type="caution">
    <text evidence="4">The sequence shown here is derived from an EMBL/GenBank/DDBJ whole genome shotgun (WGS) entry which is preliminary data.</text>
</comment>
<reference evidence="4 5" key="1">
    <citation type="submission" date="2020-08" db="EMBL/GenBank/DDBJ databases">
        <title>Description of novel Pseudomonas species.</title>
        <authorList>
            <person name="Duman M."/>
            <person name="Mulet M."/>
            <person name="Altun S."/>
            <person name="Saticioglu I.B."/>
            <person name="Lalucat J."/>
            <person name="Garcia-Valdes E."/>
        </authorList>
    </citation>
    <scope>NUCLEOTIDE SEQUENCE [LARGE SCALE GENOMIC DNA]</scope>
    <source>
        <strain evidence="4 5">P66</strain>
    </source>
</reference>
<name>A0ABS2BYD5_9PSED</name>
<evidence type="ECO:0000313" key="5">
    <source>
        <dbReference type="Proteomes" id="UP000745663"/>
    </source>
</evidence>
<dbReference type="SUPFAM" id="SSF143990">
    <property type="entry name" value="YbiA-like"/>
    <property type="match status" value="1"/>
</dbReference>
<dbReference type="Proteomes" id="UP000745663">
    <property type="component" value="Unassembled WGS sequence"/>
</dbReference>